<sequence length="214" mass="24958">MNKVLMLFTVLVLFSCGEKKEILLPKADVTVVKTVSDISKIDFFFKMEKNDTLVDINKSTVISTTNWVFNVDKRLPLKTILPEIIKLQEKKQKRKSEGDVKKDNYYSYADSIGKNLAFIPFTNVSYVLENHTHDKLEDVLVIQFDKNNTIACNDVPVERSSLENYIKEFYSDKKVKVYLVFDKNLSFDDYLSDKILFTKLLYPNLIFEGKEYVF</sequence>
<protein>
    <recommendedName>
        <fullName evidence="3">Lipoprotein</fullName>
    </recommendedName>
</protein>
<dbReference type="STRING" id="329186.SAMN02927925_02229"/>
<evidence type="ECO:0000313" key="2">
    <source>
        <dbReference type="Proteomes" id="UP000182124"/>
    </source>
</evidence>
<reference evidence="1 2" key="1">
    <citation type="submission" date="2016-10" db="EMBL/GenBank/DDBJ databases">
        <authorList>
            <person name="de Groot N.N."/>
        </authorList>
    </citation>
    <scope>NUCLEOTIDE SEQUENCE [LARGE SCALE GENOMIC DNA]</scope>
    <source>
        <strain evidence="1 2">CGMCC 1.3801</strain>
    </source>
</reference>
<dbReference type="Proteomes" id="UP000182124">
    <property type="component" value="Unassembled WGS sequence"/>
</dbReference>
<accession>A0A1G4W1S7</accession>
<gene>
    <name evidence="1" type="ORF">SAMN02927925_02229</name>
</gene>
<name>A0A1G4W1S7_9FLAO</name>
<proteinExistence type="predicted"/>
<organism evidence="1 2">
    <name type="scientific">Flavobacterium saliperosum</name>
    <dbReference type="NCBI Taxonomy" id="329186"/>
    <lineage>
        <taxon>Bacteria</taxon>
        <taxon>Pseudomonadati</taxon>
        <taxon>Bacteroidota</taxon>
        <taxon>Flavobacteriia</taxon>
        <taxon>Flavobacteriales</taxon>
        <taxon>Flavobacteriaceae</taxon>
        <taxon>Flavobacterium</taxon>
    </lineage>
</organism>
<evidence type="ECO:0000313" key="1">
    <source>
        <dbReference type="EMBL" id="SCX15347.1"/>
    </source>
</evidence>
<dbReference type="EMBL" id="FMTY01000005">
    <property type="protein sequence ID" value="SCX15347.1"/>
    <property type="molecule type" value="Genomic_DNA"/>
</dbReference>
<dbReference type="RefSeq" id="WP_051365733.1">
    <property type="nucleotide sequence ID" value="NZ_CBCSBQ010000004.1"/>
</dbReference>
<dbReference type="AlphaFoldDB" id="A0A1G4W1S7"/>
<dbReference type="PROSITE" id="PS51257">
    <property type="entry name" value="PROKAR_LIPOPROTEIN"/>
    <property type="match status" value="1"/>
</dbReference>
<evidence type="ECO:0008006" key="3">
    <source>
        <dbReference type="Google" id="ProtNLM"/>
    </source>
</evidence>